<evidence type="ECO:0000313" key="22">
    <source>
        <dbReference type="Proteomes" id="UP000285120"/>
    </source>
</evidence>
<gene>
    <name evidence="21" type="ORF">ATL39_1017</name>
</gene>
<organism evidence="21 22">
    <name type="scientific">Sinobaca qinghaiensis</name>
    <dbReference type="NCBI Taxonomy" id="342944"/>
    <lineage>
        <taxon>Bacteria</taxon>
        <taxon>Bacillati</taxon>
        <taxon>Bacillota</taxon>
        <taxon>Bacilli</taxon>
        <taxon>Bacillales</taxon>
        <taxon>Sporolactobacillaceae</taxon>
        <taxon>Sinobaca</taxon>
    </lineage>
</organism>
<keyword evidence="12 20" id="KW-1133">Transmembrane helix</keyword>
<evidence type="ECO:0000256" key="17">
    <source>
        <dbReference type="ARBA" id="ARBA00048586"/>
    </source>
</evidence>
<name>A0A419V5U7_9BACL</name>
<feature type="transmembrane region" description="Helical" evidence="20">
    <location>
        <begin position="12"/>
        <end position="31"/>
    </location>
</feature>
<keyword evidence="8" id="KW-1003">Cell membrane</keyword>
<dbReference type="GO" id="GO:0006655">
    <property type="term" value="P:phosphatidylglycerol biosynthetic process"/>
    <property type="evidence" value="ECO:0007669"/>
    <property type="project" value="UniProtKB-UniPathway"/>
</dbReference>
<reference evidence="21 22" key="1">
    <citation type="submission" date="2018-09" db="EMBL/GenBank/DDBJ databases">
        <title>Genomic Encyclopedia of Archaeal and Bacterial Type Strains, Phase II (KMG-II): from individual species to whole genera.</title>
        <authorList>
            <person name="Goeker M."/>
        </authorList>
    </citation>
    <scope>NUCLEOTIDE SEQUENCE [LARGE SCALE GENOMIC DNA]</scope>
    <source>
        <strain evidence="21 22">DSM 17008</strain>
    </source>
</reference>
<evidence type="ECO:0000256" key="15">
    <source>
        <dbReference type="ARBA" id="ARBA00023209"/>
    </source>
</evidence>
<dbReference type="Pfam" id="PF01066">
    <property type="entry name" value="CDP-OH_P_transf"/>
    <property type="match status" value="1"/>
</dbReference>
<accession>A0A419V5U7</accession>
<evidence type="ECO:0000313" key="21">
    <source>
        <dbReference type="EMBL" id="RKD75318.1"/>
    </source>
</evidence>
<dbReference type="InterPro" id="IPR043130">
    <property type="entry name" value="CDP-OH_PTrfase_TM_dom"/>
</dbReference>
<dbReference type="RefSeq" id="WP_120192204.1">
    <property type="nucleotide sequence ID" value="NZ_RAPK01000007.1"/>
</dbReference>
<dbReference type="GO" id="GO:0005886">
    <property type="term" value="C:plasma membrane"/>
    <property type="evidence" value="ECO:0007669"/>
    <property type="project" value="UniProtKB-SubCell"/>
</dbReference>
<comment type="pathway">
    <text evidence="3">Phospholipid metabolism; phosphatidylglycerol biosynthesis; phosphatidylglycerol from CDP-diacylglycerol: step 1/2.</text>
</comment>
<proteinExistence type="inferred from homology"/>
<comment type="catalytic activity">
    <reaction evidence="17">
        <text>a CDP-1,2-diacyl-sn-glycerol + sn-glycerol 3-phosphate = a 1,2-diacyl-sn-glycero-3-phospho-(1'-sn-glycero-3'-phosphate) + CMP + H(+)</text>
        <dbReference type="Rhea" id="RHEA:12593"/>
        <dbReference type="ChEBI" id="CHEBI:15378"/>
        <dbReference type="ChEBI" id="CHEBI:57597"/>
        <dbReference type="ChEBI" id="CHEBI:58332"/>
        <dbReference type="ChEBI" id="CHEBI:60110"/>
        <dbReference type="ChEBI" id="CHEBI:60377"/>
        <dbReference type="EC" id="2.7.8.5"/>
    </reaction>
</comment>
<dbReference type="InterPro" id="IPR050324">
    <property type="entry name" value="CDP-alcohol_PTase-I"/>
</dbReference>
<evidence type="ECO:0000256" key="18">
    <source>
        <dbReference type="NCBIfam" id="TIGR00560"/>
    </source>
</evidence>
<comment type="pathway">
    <text evidence="4">Lipid metabolism.</text>
</comment>
<dbReference type="InterPro" id="IPR048254">
    <property type="entry name" value="CDP_ALCOHOL_P_TRANSF_CS"/>
</dbReference>
<evidence type="ECO:0000256" key="4">
    <source>
        <dbReference type="ARBA" id="ARBA00005189"/>
    </source>
</evidence>
<dbReference type="AlphaFoldDB" id="A0A419V5U7"/>
<keyword evidence="15" id="KW-0594">Phospholipid biosynthesis</keyword>
<keyword evidence="22" id="KW-1185">Reference proteome</keyword>
<dbReference type="PROSITE" id="PS00379">
    <property type="entry name" value="CDP_ALCOHOL_P_TRANSF"/>
    <property type="match status" value="1"/>
</dbReference>
<evidence type="ECO:0000256" key="10">
    <source>
        <dbReference type="ARBA" id="ARBA00022679"/>
    </source>
</evidence>
<keyword evidence="14 20" id="KW-0472">Membrane</keyword>
<feature type="transmembrane region" description="Helical" evidence="20">
    <location>
        <begin position="157"/>
        <end position="182"/>
    </location>
</feature>
<dbReference type="PANTHER" id="PTHR14269">
    <property type="entry name" value="CDP-DIACYLGLYCEROL--GLYCEROL-3-PHOSPHATE 3-PHOSPHATIDYLTRANSFERASE-RELATED"/>
    <property type="match status" value="1"/>
</dbReference>
<evidence type="ECO:0000256" key="6">
    <source>
        <dbReference type="ARBA" id="ARBA00013170"/>
    </source>
</evidence>
<keyword evidence="10 19" id="KW-0808">Transferase</keyword>
<evidence type="ECO:0000256" key="9">
    <source>
        <dbReference type="ARBA" id="ARBA00022516"/>
    </source>
</evidence>
<dbReference type="EMBL" id="RAPK01000007">
    <property type="protein sequence ID" value="RKD75318.1"/>
    <property type="molecule type" value="Genomic_DNA"/>
</dbReference>
<evidence type="ECO:0000256" key="3">
    <source>
        <dbReference type="ARBA" id="ARBA00005042"/>
    </source>
</evidence>
<comment type="caution">
    <text evidence="21">The sequence shown here is derived from an EMBL/GenBank/DDBJ whole genome shotgun (WGS) entry which is preliminary data.</text>
</comment>
<dbReference type="FunFam" id="1.20.120.1760:FF:000004">
    <property type="entry name" value="CDP-diacylglycerol--glycerol-3-phosphate 3-phosphatidyltransferase"/>
    <property type="match status" value="1"/>
</dbReference>
<keyword evidence="11 20" id="KW-0812">Transmembrane</keyword>
<feature type="transmembrane region" description="Helical" evidence="20">
    <location>
        <begin position="43"/>
        <end position="62"/>
    </location>
</feature>
<dbReference type="UniPathway" id="UPA00084">
    <property type="reaction ID" value="UER00503"/>
</dbReference>
<dbReference type="PANTHER" id="PTHR14269:SF62">
    <property type="entry name" value="CDP-DIACYLGLYCEROL--GLYCEROL-3-PHOSPHATE 3-PHOSPHATIDYLTRANSFERASE 1, CHLOROPLASTIC"/>
    <property type="match status" value="1"/>
</dbReference>
<evidence type="ECO:0000256" key="12">
    <source>
        <dbReference type="ARBA" id="ARBA00022989"/>
    </source>
</evidence>
<evidence type="ECO:0000256" key="14">
    <source>
        <dbReference type="ARBA" id="ARBA00023136"/>
    </source>
</evidence>
<evidence type="ECO:0000256" key="7">
    <source>
        <dbReference type="ARBA" id="ARBA00014944"/>
    </source>
</evidence>
<dbReference type="GO" id="GO:0008444">
    <property type="term" value="F:CDP-diacylglycerol-glycerol-3-phosphate 3-phosphatidyltransferase activity"/>
    <property type="evidence" value="ECO:0007669"/>
    <property type="project" value="UniProtKB-UniRule"/>
</dbReference>
<feature type="transmembrane region" description="Helical" evidence="20">
    <location>
        <begin position="83"/>
        <end position="107"/>
    </location>
</feature>
<protein>
    <recommendedName>
        <fullName evidence="7 18">CDP-diacylglycerol--glycerol-3-phosphate 3-phosphatidyltransferase</fullName>
        <ecNumber evidence="6 18">2.7.8.5</ecNumber>
    </recommendedName>
</protein>
<evidence type="ECO:0000256" key="1">
    <source>
        <dbReference type="ARBA" id="ARBA00003973"/>
    </source>
</evidence>
<evidence type="ECO:0000256" key="20">
    <source>
        <dbReference type="SAM" id="Phobius"/>
    </source>
</evidence>
<keyword evidence="16" id="KW-1208">Phospholipid metabolism</keyword>
<keyword evidence="9" id="KW-0444">Lipid biosynthesis</keyword>
<dbReference type="Proteomes" id="UP000285120">
    <property type="component" value="Unassembled WGS sequence"/>
</dbReference>
<evidence type="ECO:0000256" key="11">
    <source>
        <dbReference type="ARBA" id="ARBA00022692"/>
    </source>
</evidence>
<evidence type="ECO:0000256" key="5">
    <source>
        <dbReference type="ARBA" id="ARBA00010441"/>
    </source>
</evidence>
<comment type="subcellular location">
    <subcellularLocation>
        <location evidence="2">Cell membrane</location>
        <topology evidence="2">Multi-pass membrane protein</topology>
    </subcellularLocation>
</comment>
<dbReference type="PIRSF" id="PIRSF000847">
    <property type="entry name" value="Phos_ph_gly_syn"/>
    <property type="match status" value="1"/>
</dbReference>
<dbReference type="EC" id="2.7.8.5" evidence="6 18"/>
<dbReference type="OrthoDB" id="9796672at2"/>
<dbReference type="Gene3D" id="1.20.120.1760">
    <property type="match status" value="1"/>
</dbReference>
<comment type="function">
    <text evidence="1">This protein catalyzes the committed step to the synthesis of the acidic phospholipids.</text>
</comment>
<evidence type="ECO:0000256" key="13">
    <source>
        <dbReference type="ARBA" id="ARBA00023098"/>
    </source>
</evidence>
<comment type="similarity">
    <text evidence="5 19">Belongs to the CDP-alcohol phosphatidyltransferase class-I family.</text>
</comment>
<dbReference type="InterPro" id="IPR000462">
    <property type="entry name" value="CDP-OH_P_trans"/>
</dbReference>
<evidence type="ECO:0000256" key="2">
    <source>
        <dbReference type="ARBA" id="ARBA00004651"/>
    </source>
</evidence>
<evidence type="ECO:0000256" key="8">
    <source>
        <dbReference type="ARBA" id="ARBA00022475"/>
    </source>
</evidence>
<dbReference type="InterPro" id="IPR004570">
    <property type="entry name" value="Phosphatidylglycerol_P_synth"/>
</dbReference>
<sequence length="192" mass="20846">MNLPNKITLARIALIPLFVFFMLIPPWFGMIGSGTSSIPVSHVIGGVIFIVAAATDWLDGYIARKHQLITSFGKFLDPLADKLLVTAALLALIDLQLLPSWMAIVILSREFAVTGIRLVAAAEGDVIAASGLGKWKTVFQMAAITVLLFHNLPFSLIGLPLGMGLMWIAVILTIVSGVDYFMKNRHVMLKST</sequence>
<evidence type="ECO:0000256" key="16">
    <source>
        <dbReference type="ARBA" id="ARBA00023264"/>
    </source>
</evidence>
<keyword evidence="13" id="KW-0443">Lipid metabolism</keyword>
<evidence type="ECO:0000256" key="19">
    <source>
        <dbReference type="RuleBase" id="RU003750"/>
    </source>
</evidence>
<dbReference type="NCBIfam" id="TIGR00560">
    <property type="entry name" value="pgsA"/>
    <property type="match status" value="1"/>
</dbReference>